<dbReference type="Proteomes" id="UP000187851">
    <property type="component" value="Chromosome"/>
</dbReference>
<reference evidence="3 4" key="1">
    <citation type="journal article" date="2017" name="J. Biotechnol.">
        <title>The complete genome sequence of Streptomyces autolyticus CGMCC 0516, the producer of geldanamycin, autolytimycin, reblastatin and elaiophylin.</title>
        <authorList>
            <person name="Yin M."/>
            <person name="Jiang M."/>
            <person name="Ren Z."/>
            <person name="Dong Y."/>
            <person name="Lu T."/>
        </authorList>
    </citation>
    <scope>NUCLEOTIDE SEQUENCE [LARGE SCALE GENOMIC DNA]</scope>
    <source>
        <strain evidence="3 4">CGMCC0516</strain>
    </source>
</reference>
<organism evidence="3 4">
    <name type="scientific">Streptomyces autolyticus</name>
    <dbReference type="NCBI Taxonomy" id="75293"/>
    <lineage>
        <taxon>Bacteria</taxon>
        <taxon>Bacillati</taxon>
        <taxon>Actinomycetota</taxon>
        <taxon>Actinomycetes</taxon>
        <taxon>Kitasatosporales</taxon>
        <taxon>Streptomycetaceae</taxon>
        <taxon>Streptomyces</taxon>
    </lineage>
</organism>
<proteinExistence type="predicted"/>
<keyword evidence="4" id="KW-1185">Reference proteome</keyword>
<dbReference type="InterPro" id="IPR007213">
    <property type="entry name" value="Ppm1/Ppm2/Tcmp"/>
</dbReference>
<accession>A0ABM6H706</accession>
<keyword evidence="2" id="KW-0808">Transferase</keyword>
<dbReference type="EMBL" id="CP019458">
    <property type="protein sequence ID" value="AQA09644.1"/>
    <property type="molecule type" value="Genomic_DNA"/>
</dbReference>
<dbReference type="SUPFAM" id="SSF53335">
    <property type="entry name" value="S-adenosyl-L-methionine-dependent methyltransferases"/>
    <property type="match status" value="1"/>
</dbReference>
<gene>
    <name evidence="3" type="ORF">BV401_03235</name>
</gene>
<evidence type="ECO:0000256" key="2">
    <source>
        <dbReference type="ARBA" id="ARBA00022679"/>
    </source>
</evidence>
<protein>
    <recommendedName>
        <fullName evidence="5">S-adenosyl-L-methionine-dependent methyltransferase</fullName>
    </recommendedName>
</protein>
<dbReference type="Gene3D" id="3.40.50.150">
    <property type="entry name" value="Vaccinia Virus protein VP39"/>
    <property type="match status" value="1"/>
</dbReference>
<evidence type="ECO:0008006" key="5">
    <source>
        <dbReference type="Google" id="ProtNLM"/>
    </source>
</evidence>
<name>A0ABM6H706_9ACTN</name>
<sequence>MRFFDLDLPDVVADKARRLEAMDTDTTHITLVAVDFGTADVAEVLARAGHDAQQPTLFIAEHLVLFLEPGGVERLLAGVSSRAASGSALAITAEVHPAGLESGLVVSTVDDVMFSGAGPLHTIRSRDAWLALFQQNGWQIEDADEVTAVNHFELPVAGRSVQIQTQFITATA</sequence>
<evidence type="ECO:0000313" key="3">
    <source>
        <dbReference type="EMBL" id="AQA09644.1"/>
    </source>
</evidence>
<evidence type="ECO:0000313" key="4">
    <source>
        <dbReference type="Proteomes" id="UP000187851"/>
    </source>
</evidence>
<evidence type="ECO:0000256" key="1">
    <source>
        <dbReference type="ARBA" id="ARBA00022603"/>
    </source>
</evidence>
<dbReference type="InterPro" id="IPR029063">
    <property type="entry name" value="SAM-dependent_MTases_sf"/>
</dbReference>
<keyword evidence="1" id="KW-0489">Methyltransferase</keyword>
<dbReference type="PANTHER" id="PTHR43619">
    <property type="entry name" value="S-ADENOSYL-L-METHIONINE-DEPENDENT METHYLTRANSFERASE YKTD-RELATED"/>
    <property type="match status" value="1"/>
</dbReference>
<dbReference type="Pfam" id="PF04072">
    <property type="entry name" value="LCM"/>
    <property type="match status" value="1"/>
</dbReference>
<dbReference type="PANTHER" id="PTHR43619:SF2">
    <property type="entry name" value="S-ADENOSYL-L-METHIONINE-DEPENDENT METHYLTRANSFERASES SUPERFAMILY PROTEIN"/>
    <property type="match status" value="1"/>
</dbReference>